<reference evidence="3" key="1">
    <citation type="journal article" date="2019" name="Int. J. Syst. Evol. Microbiol.">
        <title>The Global Catalogue of Microorganisms (GCM) 10K type strain sequencing project: providing services to taxonomists for standard genome sequencing and annotation.</title>
        <authorList>
            <consortium name="The Broad Institute Genomics Platform"/>
            <consortium name="The Broad Institute Genome Sequencing Center for Infectious Disease"/>
            <person name="Wu L."/>
            <person name="Ma J."/>
        </authorList>
    </citation>
    <scope>NUCLEOTIDE SEQUENCE [LARGE SCALE GENOMIC DNA]</scope>
    <source>
        <strain evidence="3">CCUG 66188</strain>
    </source>
</reference>
<keyword evidence="3" id="KW-1185">Reference proteome</keyword>
<gene>
    <name evidence="2" type="ORF">ACFQFQ_31185</name>
</gene>
<evidence type="ECO:0000256" key="1">
    <source>
        <dbReference type="SAM" id="MobiDB-lite"/>
    </source>
</evidence>
<comment type="caution">
    <text evidence="2">The sequence shown here is derived from an EMBL/GenBank/DDBJ whole genome shotgun (WGS) entry which is preliminary data.</text>
</comment>
<evidence type="ECO:0000313" key="2">
    <source>
        <dbReference type="EMBL" id="MFC6763057.1"/>
    </source>
</evidence>
<feature type="region of interest" description="Disordered" evidence="1">
    <location>
        <begin position="81"/>
        <end position="115"/>
    </location>
</feature>
<sequence length="115" mass="12200">MEGSKHRVARSGQPVCDGFVTGTGLLELGLGPFQLLADFVEDREDLRPPLNGGIGEGARRSGSCRVPFELMHGHERLGRLLEEDGGQGGARVPSARGAKTLEPLDLGGVVEEKKP</sequence>
<dbReference type="Proteomes" id="UP001596353">
    <property type="component" value="Unassembled WGS sequence"/>
</dbReference>
<proteinExistence type="predicted"/>
<accession>A0ABW2BBZ3</accession>
<dbReference type="EMBL" id="JBHSWG010000008">
    <property type="protein sequence ID" value="MFC6763057.1"/>
    <property type="molecule type" value="Genomic_DNA"/>
</dbReference>
<protein>
    <submittedName>
        <fullName evidence="2">Uncharacterized protein</fullName>
    </submittedName>
</protein>
<evidence type="ECO:0000313" key="3">
    <source>
        <dbReference type="Proteomes" id="UP001596353"/>
    </source>
</evidence>
<name>A0ABW2BBZ3_9RHOB</name>
<organism evidence="2 3">
    <name type="scientific">Sulfitobacter porphyrae</name>
    <dbReference type="NCBI Taxonomy" id="1246864"/>
    <lineage>
        <taxon>Bacteria</taxon>
        <taxon>Pseudomonadati</taxon>
        <taxon>Pseudomonadota</taxon>
        <taxon>Alphaproteobacteria</taxon>
        <taxon>Rhodobacterales</taxon>
        <taxon>Roseobacteraceae</taxon>
        <taxon>Sulfitobacter</taxon>
    </lineage>
</organism>